<gene>
    <name evidence="1" type="ORF">DCAR_001007</name>
</gene>
<name>A0A166G298_DAUCS</name>
<comment type="caution">
    <text evidence="1">The sequence shown here is derived from an EMBL/GenBank/DDBJ whole genome shotgun (WGS) entry which is preliminary data.</text>
</comment>
<dbReference type="EMBL" id="LNRQ01000001">
    <property type="protein sequence ID" value="KZN08461.1"/>
    <property type="molecule type" value="Genomic_DNA"/>
</dbReference>
<protein>
    <submittedName>
        <fullName evidence="1">Uncharacterized protein</fullName>
    </submittedName>
</protein>
<evidence type="ECO:0000313" key="1">
    <source>
        <dbReference type="EMBL" id="KZN08461.1"/>
    </source>
</evidence>
<proteinExistence type="predicted"/>
<sequence length="75" mass="8252">MPLTAIAMDMIGKIEPRSAHLLGRCNWSATTDFSAGSCSPCEKYDIHPISLVIGSYQDDRDDLFEGTECVLVVFI</sequence>
<accession>A0A166G298</accession>
<reference evidence="1" key="1">
    <citation type="journal article" date="2016" name="Nat. Genet.">
        <title>A high-quality carrot genome assembly provides new insights into carotenoid accumulation and asterid genome evolution.</title>
        <authorList>
            <person name="Iorizzo M."/>
            <person name="Ellison S."/>
            <person name="Senalik D."/>
            <person name="Zeng P."/>
            <person name="Satapoomin P."/>
            <person name="Huang J."/>
            <person name="Bowman M."/>
            <person name="Iovene M."/>
            <person name="Sanseverino W."/>
            <person name="Cavagnaro P."/>
            <person name="Yildiz M."/>
            <person name="Macko-Podgorni A."/>
            <person name="Moranska E."/>
            <person name="Grzebelus E."/>
            <person name="Grzebelus D."/>
            <person name="Ashrafi H."/>
            <person name="Zheng Z."/>
            <person name="Cheng S."/>
            <person name="Spooner D."/>
            <person name="Van Deynze A."/>
            <person name="Simon P."/>
        </authorList>
    </citation>
    <scope>NUCLEOTIDE SEQUENCE [LARGE SCALE GENOMIC DNA]</scope>
    <source>
        <tissue evidence="1">Leaf</tissue>
    </source>
</reference>
<dbReference type="Gramene" id="KZN08461">
    <property type="protein sequence ID" value="KZN08461"/>
    <property type="gene ID" value="DCAR_001007"/>
</dbReference>
<organism evidence="1">
    <name type="scientific">Daucus carota subsp. sativus</name>
    <name type="common">Carrot</name>
    <dbReference type="NCBI Taxonomy" id="79200"/>
    <lineage>
        <taxon>Eukaryota</taxon>
        <taxon>Viridiplantae</taxon>
        <taxon>Streptophyta</taxon>
        <taxon>Embryophyta</taxon>
        <taxon>Tracheophyta</taxon>
        <taxon>Spermatophyta</taxon>
        <taxon>Magnoliopsida</taxon>
        <taxon>eudicotyledons</taxon>
        <taxon>Gunneridae</taxon>
        <taxon>Pentapetalae</taxon>
        <taxon>asterids</taxon>
        <taxon>campanulids</taxon>
        <taxon>Apiales</taxon>
        <taxon>Apiaceae</taxon>
        <taxon>Apioideae</taxon>
        <taxon>Scandiceae</taxon>
        <taxon>Daucinae</taxon>
        <taxon>Daucus</taxon>
        <taxon>Daucus sect. Daucus</taxon>
    </lineage>
</organism>
<dbReference type="AlphaFoldDB" id="A0A166G298"/>